<dbReference type="EnsemblBacteria" id="ABK77883">
    <property type="protein sequence ID" value="ABK77883"/>
    <property type="gene ID" value="CENSYa_1260"/>
</dbReference>
<dbReference type="AlphaFoldDB" id="A0RX16"/>
<name>A0RX16_CENSY</name>
<feature type="region of interest" description="Disordered" evidence="1">
    <location>
        <begin position="37"/>
        <end position="61"/>
    </location>
</feature>
<dbReference type="Proteomes" id="UP000000758">
    <property type="component" value="Chromosome"/>
</dbReference>
<evidence type="ECO:0000256" key="1">
    <source>
        <dbReference type="SAM" id="MobiDB-lite"/>
    </source>
</evidence>
<sequence length="61" mass="6950">MSEFKRISLLDRNYQEVDSISEAVHILAQIGNEMTTRRVAPGEPDGLAIAYTPNHERHEIE</sequence>
<keyword evidence="3" id="KW-1185">Reference proteome</keyword>
<dbReference type="HOGENOM" id="CLU_2911335_0_0_2"/>
<evidence type="ECO:0000313" key="3">
    <source>
        <dbReference type="Proteomes" id="UP000000758"/>
    </source>
</evidence>
<gene>
    <name evidence="2" type="ordered locus">CENSYa_1260</name>
</gene>
<proteinExistence type="predicted"/>
<evidence type="ECO:0000313" key="2">
    <source>
        <dbReference type="EMBL" id="ABK77883.1"/>
    </source>
</evidence>
<dbReference type="STRING" id="414004.CENSYa_1260"/>
<protein>
    <submittedName>
        <fullName evidence="2">Uncharacterized protein</fullName>
    </submittedName>
</protein>
<organism evidence="2 3">
    <name type="scientific">Cenarchaeum symbiosum (strain A)</name>
    <dbReference type="NCBI Taxonomy" id="414004"/>
    <lineage>
        <taxon>Archaea</taxon>
        <taxon>Nitrososphaerota</taxon>
        <taxon>Candidatus Cenarchaeales</taxon>
        <taxon>Candidatus Cenarchaeaceae</taxon>
        <taxon>Candidatus Cenarchaeum</taxon>
    </lineage>
</organism>
<reference evidence="2 3" key="1">
    <citation type="journal article" date="2006" name="Proc. Natl. Acad. Sci. U.S.A.">
        <title>Genomic analysis of the uncultivated marine crenarchaeote Cenarchaeum symbiosum.</title>
        <authorList>
            <person name="Hallam S.J."/>
            <person name="Konstantinidis K.T."/>
            <person name="Putnam N."/>
            <person name="Schleper C."/>
            <person name="Watanabe Y."/>
            <person name="Sugahara J."/>
            <person name="Preston C."/>
            <person name="de la Torre J."/>
            <person name="Richardson P.M."/>
            <person name="DeLong E.F."/>
        </authorList>
    </citation>
    <scope>NUCLEOTIDE SEQUENCE [LARGE SCALE GENOMIC DNA]</scope>
    <source>
        <strain evidence="3">A</strain>
    </source>
</reference>
<dbReference type="EMBL" id="DP000238">
    <property type="protein sequence ID" value="ABK77883.1"/>
    <property type="molecule type" value="Genomic_DNA"/>
</dbReference>
<dbReference type="KEGG" id="csy:CENSYa_1260"/>
<accession>A0RX16</accession>